<accession>A0A4Y2QZU3</accession>
<dbReference type="AlphaFoldDB" id="A0A4Y2QZU3"/>
<dbReference type="Proteomes" id="UP000499080">
    <property type="component" value="Unassembled WGS sequence"/>
</dbReference>
<gene>
    <name evidence="1" type="ORF">AVEN_133818_1</name>
</gene>
<evidence type="ECO:0000313" key="1">
    <source>
        <dbReference type="EMBL" id="GBN68730.1"/>
    </source>
</evidence>
<dbReference type="EMBL" id="BGPR01015306">
    <property type="protein sequence ID" value="GBN68730.1"/>
    <property type="molecule type" value="Genomic_DNA"/>
</dbReference>
<reference evidence="1 2" key="1">
    <citation type="journal article" date="2019" name="Sci. Rep.">
        <title>Orb-weaving spider Araneus ventricosus genome elucidates the spidroin gene catalogue.</title>
        <authorList>
            <person name="Kono N."/>
            <person name="Nakamura H."/>
            <person name="Ohtoshi R."/>
            <person name="Moran D.A.P."/>
            <person name="Shinohara A."/>
            <person name="Yoshida Y."/>
            <person name="Fujiwara M."/>
            <person name="Mori M."/>
            <person name="Tomita M."/>
            <person name="Arakawa K."/>
        </authorList>
    </citation>
    <scope>NUCLEOTIDE SEQUENCE [LARGE SCALE GENOMIC DNA]</scope>
</reference>
<protein>
    <submittedName>
        <fullName evidence="1">Uncharacterized protein</fullName>
    </submittedName>
</protein>
<keyword evidence="2" id="KW-1185">Reference proteome</keyword>
<name>A0A4Y2QZU3_ARAVE</name>
<sequence length="115" mass="13445">MVEAIFLVLNWNFGQIQSRARARPPDVSRTMKIVSRRSKFKMKGSHDLLNDTCQTSFPSFFQVALPRWWGKTRNLECREDSLHEIRFQRDAHWCSLCSLLTCAVIPLHILVVREA</sequence>
<comment type="caution">
    <text evidence="1">The sequence shown here is derived from an EMBL/GenBank/DDBJ whole genome shotgun (WGS) entry which is preliminary data.</text>
</comment>
<organism evidence="1 2">
    <name type="scientific">Araneus ventricosus</name>
    <name type="common">Orbweaver spider</name>
    <name type="synonym">Epeira ventricosa</name>
    <dbReference type="NCBI Taxonomy" id="182803"/>
    <lineage>
        <taxon>Eukaryota</taxon>
        <taxon>Metazoa</taxon>
        <taxon>Ecdysozoa</taxon>
        <taxon>Arthropoda</taxon>
        <taxon>Chelicerata</taxon>
        <taxon>Arachnida</taxon>
        <taxon>Araneae</taxon>
        <taxon>Araneomorphae</taxon>
        <taxon>Entelegynae</taxon>
        <taxon>Araneoidea</taxon>
        <taxon>Araneidae</taxon>
        <taxon>Araneus</taxon>
    </lineage>
</organism>
<evidence type="ECO:0000313" key="2">
    <source>
        <dbReference type="Proteomes" id="UP000499080"/>
    </source>
</evidence>
<proteinExistence type="predicted"/>